<dbReference type="CDD" id="cd02440">
    <property type="entry name" value="AdoMet_MTases"/>
    <property type="match status" value="1"/>
</dbReference>
<evidence type="ECO:0000259" key="2">
    <source>
        <dbReference type="Pfam" id="PF08241"/>
    </source>
</evidence>
<feature type="transmembrane region" description="Helical" evidence="1">
    <location>
        <begin position="205"/>
        <end position="228"/>
    </location>
</feature>
<protein>
    <submittedName>
        <fullName evidence="3">Unannotated protein</fullName>
    </submittedName>
</protein>
<accession>A0A6J6TAU0</accession>
<dbReference type="Gene3D" id="3.40.50.150">
    <property type="entry name" value="Vaccinia Virus protein VP39"/>
    <property type="match status" value="1"/>
</dbReference>
<name>A0A6J6TAU0_9ZZZZ</name>
<evidence type="ECO:0000256" key="1">
    <source>
        <dbReference type="SAM" id="Phobius"/>
    </source>
</evidence>
<keyword evidence="1" id="KW-0472">Membrane</keyword>
<keyword evidence="1" id="KW-1133">Transmembrane helix</keyword>
<dbReference type="InterPro" id="IPR029063">
    <property type="entry name" value="SAM-dependent_MTases_sf"/>
</dbReference>
<dbReference type="GO" id="GO:0008757">
    <property type="term" value="F:S-adenosylmethionine-dependent methyltransferase activity"/>
    <property type="evidence" value="ECO:0007669"/>
    <property type="project" value="InterPro"/>
</dbReference>
<dbReference type="SUPFAM" id="SSF53335">
    <property type="entry name" value="S-adenosyl-L-methionine-dependent methyltransferases"/>
    <property type="match status" value="1"/>
</dbReference>
<sequence length="253" mass="27487">MTALAFPGRNLITALRYKGRDMRSGALFDALRAQPRGAVLDVGGGAFVTTAVEVGVDFTAWTIVEPSAADLPSVDDPRVIGVEGDGCALDFPDGTFDTVLSIQVLEHVFEPIRMFEELHRVARPGATIIVMAPQTANIHHAPHHYQNLTRYWLEEAARHVDAEIVSYVAMGGAWSSTASRLLLQYPAAFGVGGYAHPGVRRGWKFWALFPLGVVTSIITFPLAMLLSLGDLEEEANNHLIVLRKRTGVPEATS</sequence>
<dbReference type="InterPro" id="IPR013216">
    <property type="entry name" value="Methyltransf_11"/>
</dbReference>
<reference evidence="3" key="1">
    <citation type="submission" date="2020-05" db="EMBL/GenBank/DDBJ databases">
        <authorList>
            <person name="Chiriac C."/>
            <person name="Salcher M."/>
            <person name="Ghai R."/>
            <person name="Kavagutti S V."/>
        </authorList>
    </citation>
    <scope>NUCLEOTIDE SEQUENCE</scope>
</reference>
<proteinExistence type="predicted"/>
<dbReference type="Pfam" id="PF08241">
    <property type="entry name" value="Methyltransf_11"/>
    <property type="match status" value="1"/>
</dbReference>
<evidence type="ECO:0000313" key="3">
    <source>
        <dbReference type="EMBL" id="CAB4743429.1"/>
    </source>
</evidence>
<keyword evidence="1" id="KW-0812">Transmembrane</keyword>
<dbReference type="EMBL" id="CAEZYR010000043">
    <property type="protein sequence ID" value="CAB4743429.1"/>
    <property type="molecule type" value="Genomic_DNA"/>
</dbReference>
<gene>
    <name evidence="3" type="ORF">UFOPK2754_01337</name>
</gene>
<feature type="domain" description="Methyltransferase type 11" evidence="2">
    <location>
        <begin position="43"/>
        <end position="129"/>
    </location>
</feature>
<dbReference type="AlphaFoldDB" id="A0A6J6TAU0"/>
<organism evidence="3">
    <name type="scientific">freshwater metagenome</name>
    <dbReference type="NCBI Taxonomy" id="449393"/>
    <lineage>
        <taxon>unclassified sequences</taxon>
        <taxon>metagenomes</taxon>
        <taxon>ecological metagenomes</taxon>
    </lineage>
</organism>